<feature type="domain" description="N-acetyltransferase" evidence="1">
    <location>
        <begin position="169"/>
        <end position="227"/>
    </location>
</feature>
<dbReference type="PANTHER" id="PTHR20905">
    <property type="entry name" value="N-ACETYLTRANSFERASE-RELATED"/>
    <property type="match status" value="1"/>
</dbReference>
<comment type="caution">
    <text evidence="2">The sequence shown here is derived from an EMBL/GenBank/DDBJ whole genome shotgun (WGS) entry which is preliminary data.</text>
</comment>
<gene>
    <name evidence="2" type="ORF">NJ959_02330</name>
</gene>
<protein>
    <submittedName>
        <fullName evidence="2">GNAT family N-acetyltransferase</fullName>
        <ecNumber evidence="2">2.3.1.-</ecNumber>
    </submittedName>
</protein>
<accession>A0AAE3GMG2</accession>
<evidence type="ECO:0000313" key="2">
    <source>
        <dbReference type="EMBL" id="MCP2727310.1"/>
    </source>
</evidence>
<dbReference type="InterPro" id="IPR016181">
    <property type="entry name" value="Acyl_CoA_acyltransferase"/>
</dbReference>
<organism evidence="2 3">
    <name type="scientific">Limnofasciculus baicalensis BBK-W-15</name>
    <dbReference type="NCBI Taxonomy" id="2699891"/>
    <lineage>
        <taxon>Bacteria</taxon>
        <taxon>Bacillati</taxon>
        <taxon>Cyanobacteriota</taxon>
        <taxon>Cyanophyceae</taxon>
        <taxon>Coleofasciculales</taxon>
        <taxon>Coleofasciculaceae</taxon>
        <taxon>Limnofasciculus</taxon>
        <taxon>Limnofasciculus baicalensis</taxon>
    </lineage>
</organism>
<dbReference type="Pfam" id="PF00583">
    <property type="entry name" value="Acetyltransf_1"/>
    <property type="match status" value="1"/>
</dbReference>
<dbReference type="EMBL" id="JAMZMM010000011">
    <property type="protein sequence ID" value="MCP2727310.1"/>
    <property type="molecule type" value="Genomic_DNA"/>
</dbReference>
<dbReference type="Proteomes" id="UP001204953">
    <property type="component" value="Unassembled WGS sequence"/>
</dbReference>
<proteinExistence type="predicted"/>
<sequence>MSILTEKNGIIFETIQQQDIEATAACISNIMSKSEPITRALQISEAEFHGFAIPYCHKAVKESVSLVAKDRQTGQIVGFIISKDLMTWPPERLEIPSDKFEPIFNLLEQLYRVAFKKLTFSPPVYPAYPYPAYPYPAYPYPAYPAYQAITMESNLVLESIYKSKNFISQGEVLHIFLLGVVKNYANKNIAKTLIEVNLKLAKQRNFKAAIVEATGLASQHIFRSFGFQEEAAIKYKTYKFNNKKILSTIENSEKCILMSAKI</sequence>
<dbReference type="EC" id="2.3.1.-" evidence="2"/>
<reference evidence="2" key="1">
    <citation type="submission" date="2022-06" db="EMBL/GenBank/DDBJ databases">
        <title>New cyanobacteria of genus Symplocastrum in benthos of Lake Baikal.</title>
        <authorList>
            <person name="Sorokovikova E."/>
            <person name="Tikhonova I."/>
            <person name="Krasnopeev A."/>
            <person name="Evseev P."/>
            <person name="Gladkikh A."/>
            <person name="Belykh O."/>
        </authorList>
    </citation>
    <scope>NUCLEOTIDE SEQUENCE</scope>
    <source>
        <strain evidence="2">BBK-W-15</strain>
    </source>
</reference>
<evidence type="ECO:0000259" key="1">
    <source>
        <dbReference type="Pfam" id="PF00583"/>
    </source>
</evidence>
<dbReference type="PANTHER" id="PTHR20905:SF1">
    <property type="entry name" value="AT07410P-RELATED"/>
    <property type="match status" value="1"/>
</dbReference>
<keyword evidence="3" id="KW-1185">Reference proteome</keyword>
<dbReference type="AlphaFoldDB" id="A0AAE3GMG2"/>
<dbReference type="Gene3D" id="3.40.630.30">
    <property type="match status" value="2"/>
</dbReference>
<keyword evidence="2" id="KW-0808">Transferase</keyword>
<name>A0AAE3GMG2_9CYAN</name>
<evidence type="ECO:0000313" key="3">
    <source>
        <dbReference type="Proteomes" id="UP001204953"/>
    </source>
</evidence>
<dbReference type="InterPro" id="IPR000182">
    <property type="entry name" value="GNAT_dom"/>
</dbReference>
<dbReference type="RefSeq" id="WP_254010128.1">
    <property type="nucleotide sequence ID" value="NZ_JAMZMM010000011.1"/>
</dbReference>
<keyword evidence="2" id="KW-0012">Acyltransferase</keyword>
<dbReference type="SUPFAM" id="SSF55729">
    <property type="entry name" value="Acyl-CoA N-acyltransferases (Nat)"/>
    <property type="match status" value="1"/>
</dbReference>
<dbReference type="GO" id="GO:0008080">
    <property type="term" value="F:N-acetyltransferase activity"/>
    <property type="evidence" value="ECO:0007669"/>
    <property type="project" value="TreeGrafter"/>
</dbReference>